<protein>
    <submittedName>
        <fullName evidence="1">DUF885 domain-containing protein</fullName>
    </submittedName>
</protein>
<dbReference type="OrthoDB" id="9763405at2"/>
<reference evidence="1 2" key="1">
    <citation type="submission" date="2017-12" db="EMBL/GenBank/DDBJ databases">
        <title>Genomes of bacteria within cyanobacterial aggregates.</title>
        <authorList>
            <person name="Cai H."/>
        </authorList>
    </citation>
    <scope>NUCLEOTIDE SEQUENCE [LARGE SCALE GENOMIC DNA]</scope>
    <source>
        <strain evidence="1 2">TH16</strain>
    </source>
</reference>
<proteinExistence type="predicted"/>
<dbReference type="InterPro" id="IPR006311">
    <property type="entry name" value="TAT_signal"/>
</dbReference>
<accession>A0A2K9NDX5</accession>
<dbReference type="AlphaFoldDB" id="A0A2K9NDX5"/>
<dbReference type="Pfam" id="PF05960">
    <property type="entry name" value="DUF885"/>
    <property type="match status" value="1"/>
</dbReference>
<dbReference type="RefSeq" id="WP_102112904.1">
    <property type="nucleotide sequence ID" value="NZ_BMGN01000005.1"/>
</dbReference>
<organism evidence="1 2">
    <name type="scientific">Niveispirillum cyanobacteriorum</name>
    <dbReference type="NCBI Taxonomy" id="1612173"/>
    <lineage>
        <taxon>Bacteria</taxon>
        <taxon>Pseudomonadati</taxon>
        <taxon>Pseudomonadota</taxon>
        <taxon>Alphaproteobacteria</taxon>
        <taxon>Rhodospirillales</taxon>
        <taxon>Azospirillaceae</taxon>
        <taxon>Niveispirillum</taxon>
    </lineage>
</organism>
<dbReference type="PROSITE" id="PS51318">
    <property type="entry name" value="TAT"/>
    <property type="match status" value="1"/>
</dbReference>
<dbReference type="PANTHER" id="PTHR33361">
    <property type="entry name" value="GLR0591 PROTEIN"/>
    <property type="match status" value="1"/>
</dbReference>
<dbReference type="KEGG" id="ncb:C0V82_14400"/>
<gene>
    <name evidence="1" type="ORF">C0V82_14400</name>
</gene>
<evidence type="ECO:0000313" key="2">
    <source>
        <dbReference type="Proteomes" id="UP000234752"/>
    </source>
</evidence>
<dbReference type="InterPro" id="IPR010281">
    <property type="entry name" value="DUF885"/>
</dbReference>
<evidence type="ECO:0000313" key="1">
    <source>
        <dbReference type="EMBL" id="AUN31297.1"/>
    </source>
</evidence>
<dbReference type="Proteomes" id="UP000234752">
    <property type="component" value="Chromosome eg_1"/>
</dbReference>
<dbReference type="PANTHER" id="PTHR33361:SF2">
    <property type="entry name" value="DUF885 DOMAIN-CONTAINING PROTEIN"/>
    <property type="match status" value="1"/>
</dbReference>
<sequence length="612" mass="66863">MTHNAASPTRRQLLAGTASLAMMGLAPRALAAAGDDATATAQAFLDQLTDKILAWYPENATQLGIDKDRHAGLRSMLGDRSLAGIEAQRGVVKEQLAAVKALDRTGLSAEMQANLEVAQATLELSAKGHGFRFGDMALLNQSYSYRNSPYAVAQNVGAFVEVPDFLTSQHKIETREDADSYLSRLTQYATALDAETERLRVDGGQGYILPDFLLDKAIGQFAGVAGMPVAEWELVKHFEAGAKQVGHAKPGEAASIINDKVLPALKRQQAVMEQQRKGARSDAGVWALPKGADYYAWALSAATTTSLSPDEVHAMGLEQLKMLQSRMEPLLRAQGLTQGTVGDRMAALGKDPKYLWPNDDKGRADLLAYINGRVDDIRTRMPQAFTVLVPGKLVVKRVPVAIEAGAPGGYASAGSMDGSQPGSYYINLRDTSIWPRHALPTLSYHEGIPGHIWQGEYSYKLPLIRTLLAYSAYTEGWALYAEQLADELGVYKEDPIGQLGYLQSMAFRACRLVVDTGIHAKRWTRQQAIDWFVTNNGSTAAQVSREVDRYCSWPGQACAYKIGHTAINRVRDNLKARMGAKYDFRRFNDALVMTGNVPLSRLEALVEGRLSI</sequence>
<keyword evidence="2" id="KW-1185">Reference proteome</keyword>
<dbReference type="EMBL" id="CP025611">
    <property type="protein sequence ID" value="AUN31297.1"/>
    <property type="molecule type" value="Genomic_DNA"/>
</dbReference>
<name>A0A2K9NDX5_9PROT</name>